<gene>
    <name evidence="1" type="primary">TRM61</name>
    <name evidence="1" type="ORF">H2199_006338</name>
</gene>
<sequence length="498" mass="54148">MASAVPSPFLDPGPTASPGSLALLSLRRDLHTPLILQSADSEEQQVVNTRFGTYPHSTLVGLPWGTQVLASKEDSGRSRRSGKKRKREENDTGARDIAEEEGVEGPVAASSGFAHLVPPTPESWTMSLPHRTQVVYTPDYSYILQRLRVRPGDIVIEAGSGSGSFTHAAARAVFSGHPDPSLTSADNSSPPAKKKCKFGKVYSYEYHLPRAEKLREEIKAHGLDPIVTITHRDVYQDGFSLHTRATAAGKQPPEPLANAVFLDLPAPPLILPHPLDPSTPIRLCTFSPCIEQVQKTASTLRQLGWVEIDMVEVAHKRLEVRRERIGLAEDEQGRGAKAGPASVAEAVGRLKEQEGRESVEGDDEGGGGEAAGDAEGADRAGKEEKGGKGGGKGQGKQGQQSDGKEEKRPWRTGRLVHRTEPEIKTHTSYLLFAILPRLWTRDDEERCRRRWGKVAVEEPAVDEVEDAPPIVDDEAGKKRKAEGDVDGSAKRQKIDGDE</sequence>
<reference evidence="1" key="1">
    <citation type="submission" date="2022-10" db="EMBL/GenBank/DDBJ databases">
        <title>Culturing micro-colonial fungi from biological soil crusts in the Mojave desert and describing Neophaeococcomyces mojavensis, and introducing the new genera and species Taxawa tesnikishii.</title>
        <authorList>
            <person name="Kurbessoian T."/>
            <person name="Stajich J.E."/>
        </authorList>
    </citation>
    <scope>NUCLEOTIDE SEQUENCE</scope>
    <source>
        <strain evidence="1">JES_115</strain>
    </source>
</reference>
<dbReference type="Proteomes" id="UP001172680">
    <property type="component" value="Unassembled WGS sequence"/>
</dbReference>
<accession>A0ACC2YYI6</accession>
<name>A0ACC2YYI6_9PEZI</name>
<protein>
    <submittedName>
        <fullName evidence="1">tRNA (Adenine-N(1)-)-methyltransferase catalytic subunit trm61</fullName>
        <ecNumber evidence="1">2.1.1.2</ecNumber>
    </submittedName>
</protein>
<keyword evidence="2" id="KW-1185">Reference proteome</keyword>
<dbReference type="EC" id="2.1.1.2" evidence="1"/>
<evidence type="ECO:0000313" key="2">
    <source>
        <dbReference type="Proteomes" id="UP001172680"/>
    </source>
</evidence>
<keyword evidence="1" id="KW-0489">Methyltransferase</keyword>
<dbReference type="EMBL" id="JAPDRP010000018">
    <property type="protein sequence ID" value="KAJ9640104.1"/>
    <property type="molecule type" value="Genomic_DNA"/>
</dbReference>
<proteinExistence type="predicted"/>
<comment type="caution">
    <text evidence="1">The sequence shown here is derived from an EMBL/GenBank/DDBJ whole genome shotgun (WGS) entry which is preliminary data.</text>
</comment>
<organism evidence="1 2">
    <name type="scientific">Coniosporium tulheliwenetii</name>
    <dbReference type="NCBI Taxonomy" id="3383036"/>
    <lineage>
        <taxon>Eukaryota</taxon>
        <taxon>Fungi</taxon>
        <taxon>Dikarya</taxon>
        <taxon>Ascomycota</taxon>
        <taxon>Pezizomycotina</taxon>
        <taxon>Dothideomycetes</taxon>
        <taxon>Dothideomycetes incertae sedis</taxon>
        <taxon>Coniosporium</taxon>
    </lineage>
</organism>
<keyword evidence="1" id="KW-0808">Transferase</keyword>
<evidence type="ECO:0000313" key="1">
    <source>
        <dbReference type="EMBL" id="KAJ9640104.1"/>
    </source>
</evidence>